<dbReference type="Pfam" id="PF09994">
    <property type="entry name" value="T6SS_Tle1-like_cat"/>
    <property type="match status" value="1"/>
</dbReference>
<dbReference type="EMBL" id="CP023422">
    <property type="protein sequence ID" value="ATD61112.1"/>
    <property type="molecule type" value="Genomic_DNA"/>
</dbReference>
<keyword evidence="3" id="KW-1185">Reference proteome</keyword>
<accession>A0A290WW61</accession>
<proteinExistence type="predicted"/>
<dbReference type="Proteomes" id="UP000218437">
    <property type="component" value="Chromosome"/>
</dbReference>
<evidence type="ECO:0000313" key="2">
    <source>
        <dbReference type="EMBL" id="ATD61112.1"/>
    </source>
</evidence>
<dbReference type="KEGG" id="jsv:CNX70_13765"/>
<reference evidence="2 3" key="1">
    <citation type="submission" date="2017-09" db="EMBL/GenBank/DDBJ databases">
        <title>Complete genome sequence of Janthinobacterium svalbardensis PAMC 27463.</title>
        <authorList>
            <person name="Cho Y.-J."/>
            <person name="Cho A."/>
            <person name="Kim O.-S."/>
            <person name="Lee J.-I."/>
        </authorList>
    </citation>
    <scope>NUCLEOTIDE SEQUENCE [LARGE SCALE GENOMIC DNA]</scope>
    <source>
        <strain evidence="2 3">PAMC 27463</strain>
    </source>
</reference>
<feature type="domain" description="T6SS Phospholipase effector Tle1-like catalytic" evidence="1">
    <location>
        <begin position="240"/>
        <end position="347"/>
    </location>
</feature>
<dbReference type="PANTHER" id="PTHR33840">
    <property type="match status" value="1"/>
</dbReference>
<sequence>MIRSSSPLRIPYQNKQPEVKKFLLTGRNNMAEGDKVLAARACNRDVAGLEPSAKQNCSDTVNISIYFDGTGNNRDADKDLRRWSNPARLWQSAQFLLGGNFPNYAIYIAGVGTRFNGTATDWMDEKLRRVEDSEAAGRGLGAGGTRRTEFGQTNVDEGLRLVLMQNAAKLNIPLKAYREKGKPANINGLAAAIEAHGLITIINLSIFGFSRGAALARAFSNDMLKACTTGKDGQLRYKGVPIRFNFMGLFDTVASFGLPALNVDTPFSEKNLVVPHAVERCVHYVAAHELRFSFPVDLIRKNGALKSGWTETVYPGAHSDVGGGYEPKNQNILNSYARIPMRDMMREAVKSGVRLVDYDDIHKSSKVIFEERFEFKPEVEASYKQYMAAIGAPATVEQAVTAHMKALYSTWGTMTKRKIKTPDLIEAEGRKGDSKKGHPGIAREAELLLDIGKVKEFALSQFPPRVSSETLQVIGRTYSMVISPEKWRLDAWQATASDSVLNFIKSAVHDSKAGFMGGIEPFSYFRPRGMTESSRNVLAQGLDWLDDTVTAIKKGVIKVYHRAEGVVVETWEGGKRVATHTYKVGEKFVVETVRAGVTYTVEVYQSGKQVVIAAAKRGQQMVITSIDVVKKEVSDAATAVQKKAGEVVDATQELATQAGRKVQSGVNQAKDMAVEAGRKVQSGASQAQDMATEAARKVQSGASKAAKAISDGVDAQAKAIEDGWSAFRRNQLGF</sequence>
<gene>
    <name evidence="2" type="ORF">CNX70_13765</name>
</gene>
<evidence type="ECO:0000259" key="1">
    <source>
        <dbReference type="Pfam" id="PF09994"/>
    </source>
</evidence>
<name>A0A290WW61_9BURK</name>
<dbReference type="InterPro" id="IPR018712">
    <property type="entry name" value="Tle1-like_cat"/>
</dbReference>
<organism evidence="2 3">
    <name type="scientific">Janthinobacterium svalbardensis</name>
    <dbReference type="NCBI Taxonomy" id="368607"/>
    <lineage>
        <taxon>Bacteria</taxon>
        <taxon>Pseudomonadati</taxon>
        <taxon>Pseudomonadota</taxon>
        <taxon>Betaproteobacteria</taxon>
        <taxon>Burkholderiales</taxon>
        <taxon>Oxalobacteraceae</taxon>
        <taxon>Janthinobacterium</taxon>
    </lineage>
</organism>
<evidence type="ECO:0000313" key="3">
    <source>
        <dbReference type="Proteomes" id="UP000218437"/>
    </source>
</evidence>
<dbReference type="PANTHER" id="PTHR33840:SF1">
    <property type="entry name" value="TLE1 PHOSPHOLIPASE DOMAIN-CONTAINING PROTEIN"/>
    <property type="match status" value="1"/>
</dbReference>
<dbReference type="AlphaFoldDB" id="A0A290WW61"/>
<protein>
    <recommendedName>
        <fullName evidence="1">T6SS Phospholipase effector Tle1-like catalytic domain-containing protein</fullName>
    </recommendedName>
</protein>